<reference evidence="3" key="1">
    <citation type="journal article" date="2011" name="Nature">
        <title>Genome sequence and analysis of the tuber crop potato.</title>
        <authorList>
            <consortium name="The Potato Genome Sequencing Consortium"/>
        </authorList>
    </citation>
    <scope>NUCLEOTIDE SEQUENCE [LARGE SCALE GENOMIC DNA]</scope>
    <source>
        <strain evidence="3">cv. DM1-3 516 R44</strain>
    </source>
</reference>
<dbReference type="STRING" id="4113.M1DWY1"/>
<keyword evidence="3" id="KW-1185">Reference proteome</keyword>
<protein>
    <submittedName>
        <fullName evidence="2">Uncharacterized protein</fullName>
    </submittedName>
</protein>
<feature type="region of interest" description="Disordered" evidence="1">
    <location>
        <begin position="148"/>
        <end position="190"/>
    </location>
</feature>
<dbReference type="HOGENOM" id="CLU_091520_0_0_1"/>
<dbReference type="Gramene" id="PGSC0003DMT400095727">
    <property type="protein sequence ID" value="PGSC0003DMT400095727"/>
    <property type="gene ID" value="PGSC0003DMG400045298"/>
</dbReference>
<dbReference type="EnsemblPlants" id="PGSC0003DMT400095727">
    <property type="protein sequence ID" value="PGSC0003DMT400095727"/>
    <property type="gene ID" value="PGSC0003DMG400045298"/>
</dbReference>
<proteinExistence type="predicted"/>
<dbReference type="AlphaFoldDB" id="M1DWY1"/>
<organism evidence="2 3">
    <name type="scientific">Solanum tuberosum</name>
    <name type="common">Potato</name>
    <dbReference type="NCBI Taxonomy" id="4113"/>
    <lineage>
        <taxon>Eukaryota</taxon>
        <taxon>Viridiplantae</taxon>
        <taxon>Streptophyta</taxon>
        <taxon>Embryophyta</taxon>
        <taxon>Tracheophyta</taxon>
        <taxon>Spermatophyta</taxon>
        <taxon>Magnoliopsida</taxon>
        <taxon>eudicotyledons</taxon>
        <taxon>Gunneridae</taxon>
        <taxon>Pentapetalae</taxon>
        <taxon>asterids</taxon>
        <taxon>lamiids</taxon>
        <taxon>Solanales</taxon>
        <taxon>Solanaceae</taxon>
        <taxon>Solanoideae</taxon>
        <taxon>Solaneae</taxon>
        <taxon>Solanum</taxon>
    </lineage>
</organism>
<evidence type="ECO:0000313" key="2">
    <source>
        <dbReference type="EnsemblPlants" id="PGSC0003DMT400095727"/>
    </source>
</evidence>
<reference evidence="2" key="2">
    <citation type="submission" date="2015-06" db="UniProtKB">
        <authorList>
            <consortium name="EnsemblPlants"/>
        </authorList>
    </citation>
    <scope>IDENTIFICATION</scope>
    <source>
        <strain evidence="2">DM1-3 516 R44</strain>
    </source>
</reference>
<dbReference type="PaxDb" id="4113-PGSC0003DMT400095727"/>
<accession>M1DWY1</accession>
<evidence type="ECO:0000256" key="1">
    <source>
        <dbReference type="SAM" id="MobiDB-lite"/>
    </source>
</evidence>
<evidence type="ECO:0000313" key="3">
    <source>
        <dbReference type="Proteomes" id="UP000011115"/>
    </source>
</evidence>
<dbReference type="InParanoid" id="M1DWY1"/>
<sequence>MKQETLEDVHTSDVVAFIEEIKEVTPEHAMFKSMYLDGDLHRESIDGHILEVEVSSQSSVISRSVTGLDRTLETNGENDDQINEEVDFEVSKTNDMIFENSEASKKSIEEIIREYGNGSDVGIETSHEIDNISLDNIIVEKLRERGSLRTQQGDNLHGSTDGEKSLSFEEGRGVRKKMLRVSPRCGSKLR</sequence>
<feature type="compositionally biased region" description="Basic and acidic residues" evidence="1">
    <location>
        <begin position="160"/>
        <end position="173"/>
    </location>
</feature>
<name>M1DWY1_SOLTU</name>
<feature type="compositionally biased region" description="Polar residues" evidence="1">
    <location>
        <begin position="148"/>
        <end position="158"/>
    </location>
</feature>
<dbReference type="Proteomes" id="UP000011115">
    <property type="component" value="Unassembled WGS sequence"/>
</dbReference>